<reference evidence="8" key="1">
    <citation type="journal article" date="2014" name="Int. J. Syst. Evol. Microbiol.">
        <title>Complete genome sequence of Corynebacterium casei LMG S-19264T (=DSM 44701T), isolated from a smear-ripened cheese.</title>
        <authorList>
            <consortium name="US DOE Joint Genome Institute (JGI-PGF)"/>
            <person name="Walter F."/>
            <person name="Albersmeier A."/>
            <person name="Kalinowski J."/>
            <person name="Ruckert C."/>
        </authorList>
    </citation>
    <scope>NUCLEOTIDE SEQUENCE</scope>
    <source>
        <strain evidence="8">CGMCC 1.12726</strain>
    </source>
</reference>
<evidence type="ECO:0000256" key="2">
    <source>
        <dbReference type="ARBA" id="ARBA00022670"/>
    </source>
</evidence>
<dbReference type="Gene3D" id="3.40.630.10">
    <property type="entry name" value="Zn peptidases"/>
    <property type="match status" value="1"/>
</dbReference>
<sequence>MKKSAASVLLLGLAGILSAPCALAAKTSDAQVREATELLARLVGTPTVAGRGQVPVLADALAKRLVAGGFAAEDVQVVPMGETAYLTARYRGTGAKRPMLISNHMDVVEARREDWKRDPFVLATADGYHFGRGVSDNKFDIAMVVETLLRLKREGFTPSRDIILVFSGDEETAMKTTAALAELYPDAEFLINGDGGGGTLDSGHKPLTYSLQTAEKSYASYTLTVTNAGGHSSRPRPDNAIYQLADALKRLQAYAFPVMHTETTRGFFDFTGKQRGDALGAAMRRFAADSADAAAIAEISSDPGYNANLRTTCVATLLQGGHAENALPQKAVATVNCRIFPGVSVESVRATLAAVVADPAVTVAVVDEPFSSDASPLREDVQRAVRKAVDANFPGLAVVPEMSNGATDSQYFRAAGIPSYGASGLYMRDEDGYAHGLDERVPVSAVPRGLKHWHALLTELAK</sequence>
<feature type="chain" id="PRO_5037525042" evidence="6">
    <location>
        <begin position="25"/>
        <end position="462"/>
    </location>
</feature>
<keyword evidence="9" id="KW-1185">Reference proteome</keyword>
<accession>A0A917CK36</accession>
<dbReference type="EMBL" id="BMFO01000002">
    <property type="protein sequence ID" value="GGF90935.1"/>
    <property type="molecule type" value="Genomic_DNA"/>
</dbReference>
<dbReference type="InterPro" id="IPR036264">
    <property type="entry name" value="Bact_exopeptidase_dim_dom"/>
</dbReference>
<dbReference type="PANTHER" id="PTHR45962">
    <property type="entry name" value="N-FATTY-ACYL-AMINO ACID SYNTHASE/HYDROLASE PM20D1"/>
    <property type="match status" value="1"/>
</dbReference>
<feature type="domain" description="Peptidase M20 dimerisation" evidence="7">
    <location>
        <begin position="214"/>
        <end position="360"/>
    </location>
</feature>
<dbReference type="GO" id="GO:0008233">
    <property type="term" value="F:peptidase activity"/>
    <property type="evidence" value="ECO:0007669"/>
    <property type="project" value="UniProtKB-KW"/>
</dbReference>
<proteinExistence type="inferred from homology"/>
<evidence type="ECO:0000313" key="9">
    <source>
        <dbReference type="Proteomes" id="UP000632858"/>
    </source>
</evidence>
<evidence type="ECO:0000313" key="8">
    <source>
        <dbReference type="EMBL" id="GGF90935.1"/>
    </source>
</evidence>
<keyword evidence="3" id="KW-0479">Metal-binding</keyword>
<evidence type="ECO:0000259" key="7">
    <source>
        <dbReference type="Pfam" id="PF07687"/>
    </source>
</evidence>
<dbReference type="GO" id="GO:0046872">
    <property type="term" value="F:metal ion binding"/>
    <property type="evidence" value="ECO:0007669"/>
    <property type="project" value="UniProtKB-KW"/>
</dbReference>
<reference evidence="8" key="2">
    <citation type="submission" date="2020-09" db="EMBL/GenBank/DDBJ databases">
        <authorList>
            <person name="Sun Q."/>
            <person name="Zhou Y."/>
        </authorList>
    </citation>
    <scope>NUCLEOTIDE SEQUENCE</scope>
    <source>
        <strain evidence="8">CGMCC 1.12726</strain>
    </source>
</reference>
<dbReference type="InterPro" id="IPR047177">
    <property type="entry name" value="Pept_M20A"/>
</dbReference>
<name>A0A917CK36_9GAMM</name>
<keyword evidence="2" id="KW-0645">Protease</keyword>
<comment type="caution">
    <text evidence="8">The sequence shown here is derived from an EMBL/GenBank/DDBJ whole genome shotgun (WGS) entry which is preliminary data.</text>
</comment>
<feature type="signal peptide" evidence="6">
    <location>
        <begin position="1"/>
        <end position="24"/>
    </location>
</feature>
<keyword evidence="4" id="KW-0378">Hydrolase</keyword>
<dbReference type="InterPro" id="IPR002933">
    <property type="entry name" value="Peptidase_M20"/>
</dbReference>
<evidence type="ECO:0000256" key="5">
    <source>
        <dbReference type="ARBA" id="ARBA00022833"/>
    </source>
</evidence>
<dbReference type="NCBIfam" id="NF006596">
    <property type="entry name" value="PRK09133.1"/>
    <property type="match status" value="1"/>
</dbReference>
<dbReference type="Proteomes" id="UP000632858">
    <property type="component" value="Unassembled WGS sequence"/>
</dbReference>
<dbReference type="Pfam" id="PF07687">
    <property type="entry name" value="M20_dimer"/>
    <property type="match status" value="1"/>
</dbReference>
<dbReference type="GO" id="GO:0006508">
    <property type="term" value="P:proteolysis"/>
    <property type="evidence" value="ECO:0007669"/>
    <property type="project" value="UniProtKB-KW"/>
</dbReference>
<dbReference type="AlphaFoldDB" id="A0A917CK36"/>
<comment type="similarity">
    <text evidence="1">Belongs to the peptidase M20A family.</text>
</comment>
<dbReference type="Pfam" id="PF01546">
    <property type="entry name" value="Peptidase_M20"/>
    <property type="match status" value="1"/>
</dbReference>
<dbReference type="PANTHER" id="PTHR45962:SF1">
    <property type="entry name" value="N-FATTY-ACYL-AMINO ACID SYNTHASE_HYDROLASE PM20D1"/>
    <property type="match status" value="1"/>
</dbReference>
<evidence type="ECO:0000256" key="6">
    <source>
        <dbReference type="SAM" id="SignalP"/>
    </source>
</evidence>
<evidence type="ECO:0000256" key="3">
    <source>
        <dbReference type="ARBA" id="ARBA00022723"/>
    </source>
</evidence>
<dbReference type="Gene3D" id="3.30.70.360">
    <property type="match status" value="1"/>
</dbReference>
<organism evidence="8 9">
    <name type="scientific">Arenimonas maotaiensis</name>
    <dbReference type="NCBI Taxonomy" id="1446479"/>
    <lineage>
        <taxon>Bacteria</taxon>
        <taxon>Pseudomonadati</taxon>
        <taxon>Pseudomonadota</taxon>
        <taxon>Gammaproteobacteria</taxon>
        <taxon>Lysobacterales</taxon>
        <taxon>Lysobacteraceae</taxon>
        <taxon>Arenimonas</taxon>
    </lineage>
</organism>
<evidence type="ECO:0000256" key="1">
    <source>
        <dbReference type="ARBA" id="ARBA00006247"/>
    </source>
</evidence>
<dbReference type="RefSeq" id="WP_188448635.1">
    <property type="nucleotide sequence ID" value="NZ_BMFO01000002.1"/>
</dbReference>
<dbReference type="Gene3D" id="1.10.150.900">
    <property type="match status" value="1"/>
</dbReference>
<gene>
    <name evidence="8" type="ORF">GCM10010960_11070</name>
</gene>
<dbReference type="InterPro" id="IPR011650">
    <property type="entry name" value="Peptidase_M20_dimer"/>
</dbReference>
<dbReference type="SUPFAM" id="SSF55031">
    <property type="entry name" value="Bacterial exopeptidase dimerisation domain"/>
    <property type="match status" value="1"/>
</dbReference>
<keyword evidence="6" id="KW-0732">Signal</keyword>
<protein>
    <submittedName>
        <fullName evidence="8">Peptidase M20</fullName>
    </submittedName>
</protein>
<evidence type="ECO:0000256" key="4">
    <source>
        <dbReference type="ARBA" id="ARBA00022801"/>
    </source>
</evidence>
<keyword evidence="5" id="KW-0862">Zinc</keyword>
<dbReference type="SUPFAM" id="SSF53187">
    <property type="entry name" value="Zn-dependent exopeptidases"/>
    <property type="match status" value="1"/>
</dbReference>